<protein>
    <submittedName>
        <fullName evidence="2">Uncharacterized protein</fullName>
    </submittedName>
</protein>
<dbReference type="RefSeq" id="WP_238462235.1">
    <property type="nucleotide sequence ID" value="NZ_JAKLJA010000002.1"/>
</dbReference>
<evidence type="ECO:0000313" key="2">
    <source>
        <dbReference type="EMBL" id="MCG5072479.1"/>
    </source>
</evidence>
<feature type="transmembrane region" description="Helical" evidence="1">
    <location>
        <begin position="27"/>
        <end position="47"/>
    </location>
</feature>
<reference evidence="2" key="1">
    <citation type="submission" date="2022-01" db="EMBL/GenBank/DDBJ databases">
        <title>Genome sequence and assembly of Parabukholderia sp. RG36.</title>
        <authorList>
            <person name="Chhetri G."/>
        </authorList>
    </citation>
    <scope>NUCLEOTIDE SEQUENCE</scope>
    <source>
        <strain evidence="2">RG36</strain>
    </source>
</reference>
<comment type="caution">
    <text evidence="2">The sequence shown here is derived from an EMBL/GenBank/DDBJ whole genome shotgun (WGS) entry which is preliminary data.</text>
</comment>
<accession>A0A9X1RLR4</accession>
<dbReference type="AlphaFoldDB" id="A0A9X1RLR4"/>
<organism evidence="2 3">
    <name type="scientific">Paraburkholderia tagetis</name>
    <dbReference type="NCBI Taxonomy" id="2913261"/>
    <lineage>
        <taxon>Bacteria</taxon>
        <taxon>Pseudomonadati</taxon>
        <taxon>Pseudomonadota</taxon>
        <taxon>Betaproteobacteria</taxon>
        <taxon>Burkholderiales</taxon>
        <taxon>Burkholderiaceae</taxon>
        <taxon>Paraburkholderia</taxon>
    </lineage>
</organism>
<feature type="transmembrane region" description="Helical" evidence="1">
    <location>
        <begin position="54"/>
        <end position="73"/>
    </location>
</feature>
<evidence type="ECO:0000256" key="1">
    <source>
        <dbReference type="SAM" id="Phobius"/>
    </source>
</evidence>
<gene>
    <name evidence="2" type="ORF">L5014_03735</name>
</gene>
<proteinExistence type="predicted"/>
<evidence type="ECO:0000313" key="3">
    <source>
        <dbReference type="Proteomes" id="UP001139308"/>
    </source>
</evidence>
<keyword evidence="1" id="KW-1133">Transmembrane helix</keyword>
<dbReference type="EMBL" id="JAKLJA010000002">
    <property type="protein sequence ID" value="MCG5072479.1"/>
    <property type="molecule type" value="Genomic_DNA"/>
</dbReference>
<name>A0A9X1RLR4_9BURK</name>
<keyword evidence="1" id="KW-0812">Transmembrane</keyword>
<sequence>MSLATPLCRNRSAASWILSACEWASSIGIYLLPVFYVAFFATLFLLWREPRATFWLIAAGGALGWAMTAWAIVFCLASTRPVRATVHGRVESAHPGQPRVRPVPLRFAQMPTRSCRQACSTPSGSEARFSVACFHARCAAANNVDASGIDGDYTQASH</sequence>
<keyword evidence="1" id="KW-0472">Membrane</keyword>
<keyword evidence="3" id="KW-1185">Reference proteome</keyword>
<dbReference type="Proteomes" id="UP001139308">
    <property type="component" value="Unassembled WGS sequence"/>
</dbReference>